<dbReference type="PANTHER" id="PTHR45749">
    <property type="match status" value="1"/>
</dbReference>
<dbReference type="Pfam" id="PF14291">
    <property type="entry name" value="DUF4371"/>
    <property type="match status" value="1"/>
</dbReference>
<reference evidence="3" key="1">
    <citation type="submission" date="2021-02" db="EMBL/GenBank/DDBJ databases">
        <authorList>
            <person name="Nowell W R."/>
        </authorList>
    </citation>
    <scope>NUCLEOTIDE SEQUENCE</scope>
</reference>
<dbReference type="PANTHER" id="PTHR45749:SF21">
    <property type="entry name" value="DUF4371 DOMAIN-CONTAINING PROTEIN"/>
    <property type="match status" value="1"/>
</dbReference>
<dbReference type="InterPro" id="IPR025398">
    <property type="entry name" value="DUF4371"/>
</dbReference>
<evidence type="ECO:0000313" key="4">
    <source>
        <dbReference type="Proteomes" id="UP000663836"/>
    </source>
</evidence>
<dbReference type="EMBL" id="CAJOBD010007429">
    <property type="protein sequence ID" value="CAF4086587.1"/>
    <property type="molecule type" value="Genomic_DNA"/>
</dbReference>
<gene>
    <name evidence="3" type="ORF">JBS370_LOCUS31009</name>
    <name evidence="2" type="ORF">ZHD862_LOCUS31342</name>
</gene>
<feature type="domain" description="DUF4371" evidence="1">
    <location>
        <begin position="1"/>
        <end position="80"/>
    </location>
</feature>
<dbReference type="InterPro" id="IPR012337">
    <property type="entry name" value="RNaseH-like_sf"/>
</dbReference>
<evidence type="ECO:0000313" key="3">
    <source>
        <dbReference type="EMBL" id="CAF4086587.1"/>
    </source>
</evidence>
<dbReference type="AlphaFoldDB" id="A0A819TTP3"/>
<dbReference type="SUPFAM" id="SSF53098">
    <property type="entry name" value="Ribonuclease H-like"/>
    <property type="match status" value="1"/>
</dbReference>
<dbReference type="Proteomes" id="UP000663864">
    <property type="component" value="Unassembled WGS sequence"/>
</dbReference>
<proteinExistence type="predicted"/>
<comment type="caution">
    <text evidence="3">The sequence shown here is derived from an EMBL/GenBank/DDBJ whole genome shotgun (WGS) entry which is preliminary data.</text>
</comment>
<sequence length="156" mass="17823">MIDESTDMTHHQQVSLVIRYTDDQFSVYERFVGFERASDTSDEGLFNLMMKWLKKVDLDIKYVVGQCFDRASSMRGPYNGVASRISQTVPIALYVHYNGHILILCLVDVSEAVVHVRNSFGIVKSLYNLIEESSKRHTVFEDLQKEAGIVSITLKQ</sequence>
<dbReference type="EMBL" id="CAJNOT010003133">
    <property type="protein sequence ID" value="CAF1366150.1"/>
    <property type="molecule type" value="Genomic_DNA"/>
</dbReference>
<protein>
    <recommendedName>
        <fullName evidence="1">DUF4371 domain-containing protein</fullName>
    </recommendedName>
</protein>
<evidence type="ECO:0000259" key="1">
    <source>
        <dbReference type="Pfam" id="PF14291"/>
    </source>
</evidence>
<dbReference type="Proteomes" id="UP000663836">
    <property type="component" value="Unassembled WGS sequence"/>
</dbReference>
<name>A0A819TTP3_9BILA</name>
<evidence type="ECO:0000313" key="2">
    <source>
        <dbReference type="EMBL" id="CAF1366150.1"/>
    </source>
</evidence>
<accession>A0A819TTP3</accession>
<organism evidence="3 4">
    <name type="scientific">Rotaria sordida</name>
    <dbReference type="NCBI Taxonomy" id="392033"/>
    <lineage>
        <taxon>Eukaryota</taxon>
        <taxon>Metazoa</taxon>
        <taxon>Spiralia</taxon>
        <taxon>Gnathifera</taxon>
        <taxon>Rotifera</taxon>
        <taxon>Eurotatoria</taxon>
        <taxon>Bdelloidea</taxon>
        <taxon>Philodinida</taxon>
        <taxon>Philodinidae</taxon>
        <taxon>Rotaria</taxon>
    </lineage>
</organism>